<evidence type="ECO:0000313" key="1">
    <source>
        <dbReference type="EMBL" id="ACZ62561.1"/>
    </source>
</evidence>
<dbReference type="EMBL" id="CP001827">
    <property type="protein sequence ID" value="ACZ62561.1"/>
    <property type="molecule type" value="Genomic_DNA"/>
</dbReference>
<accession>D2BJR1</accession>
<protein>
    <submittedName>
        <fullName evidence="1">Uncharacterized protein</fullName>
    </submittedName>
</protein>
<dbReference type="KEGG" id="dev:DhcVS_1464"/>
<dbReference type="Proteomes" id="UP000002506">
    <property type="component" value="Chromosome"/>
</dbReference>
<dbReference type="RefSeq" id="WP_012882694.1">
    <property type="nucleotide sequence ID" value="NC_013552.1"/>
</dbReference>
<proteinExistence type="predicted"/>
<organism evidence="1 2">
    <name type="scientific">Dehalococcoides mccartyi (strain VS)</name>
    <dbReference type="NCBI Taxonomy" id="311424"/>
    <lineage>
        <taxon>Bacteria</taxon>
        <taxon>Bacillati</taxon>
        <taxon>Chloroflexota</taxon>
        <taxon>Dehalococcoidia</taxon>
        <taxon>Dehalococcoidales</taxon>
        <taxon>Dehalococcoidaceae</taxon>
        <taxon>Dehalococcoides</taxon>
    </lineage>
</organism>
<evidence type="ECO:0000313" key="2">
    <source>
        <dbReference type="Proteomes" id="UP000002506"/>
    </source>
</evidence>
<dbReference type="HOGENOM" id="CLU_830855_0_0_0"/>
<dbReference type="AlphaFoldDB" id="D2BJR1"/>
<sequence>MGGPRVTPKARDQIVLCWLQLKENGIEPSAKEVLNYAEHKLKSEIARGMQLPGLRKVQEILQEARAANSDDSANTLLNEDWSMASLNRFKISPEFIPSVVEAWKYAINTHHKFSIRQAKWAAWLARLVSGGALLWYWSRKYTILEELAIATNQPMDSFPADRALLLGIWEAETLMITDYRKEEMTSYDGDSLAIAADGNNIEELWHGIDTGLKQFEQSIFKERDWNLDLEMHQLPPIDTIGLEPEAKLVYLRWFTYLIKGPKWAELSVEEILELITDLRAWVLKEQKCLKPLPESPEEASESEFISSTPFAFSGIQPIPGNVLIKAGYSWARRF</sequence>
<reference evidence="1 2" key="1">
    <citation type="journal article" date="2009" name="PLoS Genet.">
        <title>Localized plasticity in the streamlined genomes of vinyl chloride respiring Dehalococcoides.</title>
        <authorList>
            <person name="McMurdie P.J."/>
            <person name="Behrens S.F."/>
            <person name="Muller J.A."/>
            <person name="Goke J."/>
            <person name="Ritalahti K.M."/>
            <person name="Wagner R."/>
            <person name="Goltsman E."/>
            <person name="Lapidus A."/>
            <person name="Holmes S."/>
            <person name="Loffler F.E."/>
            <person name="Spormann A.M."/>
        </authorList>
    </citation>
    <scope>NUCLEOTIDE SEQUENCE [LARGE SCALE GENOMIC DNA]</scope>
    <source>
        <strain evidence="1 2">VS</strain>
    </source>
</reference>
<gene>
    <name evidence="1" type="ordered locus">DhcVS_1464</name>
</gene>
<name>D2BJR1_DEHMV</name>